<keyword evidence="5" id="KW-1185">Reference proteome</keyword>
<gene>
    <name evidence="4" type="ORF">RDI58_028597</name>
</gene>
<dbReference type="EMBL" id="JBANQN010000012">
    <property type="protein sequence ID" value="KAK6773359.1"/>
    <property type="molecule type" value="Genomic_DNA"/>
</dbReference>
<dbReference type="PANTHER" id="PTHR34045">
    <property type="entry name" value="OS03G0406300 PROTEIN"/>
    <property type="match status" value="1"/>
</dbReference>
<feature type="region of interest" description="Disordered" evidence="3">
    <location>
        <begin position="64"/>
        <end position="84"/>
    </location>
</feature>
<evidence type="ECO:0000256" key="3">
    <source>
        <dbReference type="SAM" id="MobiDB-lite"/>
    </source>
</evidence>
<evidence type="ECO:0000313" key="4">
    <source>
        <dbReference type="EMBL" id="KAK6773359.1"/>
    </source>
</evidence>
<evidence type="ECO:0000313" key="5">
    <source>
        <dbReference type="Proteomes" id="UP001371456"/>
    </source>
</evidence>
<dbReference type="Proteomes" id="UP001371456">
    <property type="component" value="Unassembled WGS sequence"/>
</dbReference>
<protein>
    <submittedName>
        <fullName evidence="4">Uncharacterized protein</fullName>
    </submittedName>
</protein>
<feature type="compositionally biased region" description="Basic and acidic residues" evidence="3">
    <location>
        <begin position="240"/>
        <end position="259"/>
    </location>
</feature>
<evidence type="ECO:0000256" key="1">
    <source>
        <dbReference type="ARBA" id="ARBA00022604"/>
    </source>
</evidence>
<evidence type="ECO:0000256" key="2">
    <source>
        <dbReference type="ARBA" id="ARBA00024198"/>
    </source>
</evidence>
<proteinExistence type="inferred from homology"/>
<comment type="similarity">
    <text evidence="2">Belongs to the LAZY family.</text>
</comment>
<dbReference type="GO" id="GO:0009630">
    <property type="term" value="P:gravitropism"/>
    <property type="evidence" value="ECO:0007669"/>
    <property type="project" value="InterPro"/>
</dbReference>
<dbReference type="AlphaFoldDB" id="A0AAN8SS91"/>
<reference evidence="4 5" key="1">
    <citation type="submission" date="2024-02" db="EMBL/GenBank/DDBJ databases">
        <title>de novo genome assembly of Solanum bulbocastanum strain 11H21.</title>
        <authorList>
            <person name="Hosaka A.J."/>
        </authorList>
    </citation>
    <scope>NUCLEOTIDE SEQUENCE [LARGE SCALE GENOMIC DNA]</scope>
    <source>
        <tissue evidence="4">Young leaves</tissue>
    </source>
</reference>
<dbReference type="PANTHER" id="PTHR34045:SF3">
    <property type="entry name" value="PROTEIN LAZY 4"/>
    <property type="match status" value="1"/>
</dbReference>
<dbReference type="InterPro" id="IPR044683">
    <property type="entry name" value="LAZY"/>
</dbReference>
<accession>A0AAN8SS91</accession>
<sequence length="279" mass="32036">MKFFNWMHNKLNVGQGSRRSNAIPITTNHVNEEFKDWPDSLLAIGTFGNSSSDLKEESKLHVKKDIEDDDQTSSSPALAEFTPEEVEKLQKELTKVLSRKPSPITSKSDEFVEIKNNAVNDDDDILPLDRFLNCPSSLEVDRRINSSRFSSANYSDEEEIDRTIRVIIGRCKDVCSKQSKKKSISFLLKKMFVCTNGGFAPAPAPSLRDTFPESRMEKLLRTMLSKKIHPQNAPRTSTKRYLEEKHPQREEKEEKKREETCYDGSKWVKTDSDFIVLEI</sequence>
<comment type="caution">
    <text evidence="4">The sequence shown here is derived from an EMBL/GenBank/DDBJ whole genome shotgun (WGS) entry which is preliminary data.</text>
</comment>
<dbReference type="GO" id="GO:0040008">
    <property type="term" value="P:regulation of growth"/>
    <property type="evidence" value="ECO:0007669"/>
    <property type="project" value="InterPro"/>
</dbReference>
<feature type="region of interest" description="Disordered" evidence="3">
    <location>
        <begin position="226"/>
        <end position="259"/>
    </location>
</feature>
<name>A0AAN8SS91_SOLBU</name>
<keyword evidence="1" id="KW-0341">Growth regulation</keyword>
<organism evidence="4 5">
    <name type="scientific">Solanum bulbocastanum</name>
    <name type="common">Wild potato</name>
    <dbReference type="NCBI Taxonomy" id="147425"/>
    <lineage>
        <taxon>Eukaryota</taxon>
        <taxon>Viridiplantae</taxon>
        <taxon>Streptophyta</taxon>
        <taxon>Embryophyta</taxon>
        <taxon>Tracheophyta</taxon>
        <taxon>Spermatophyta</taxon>
        <taxon>Magnoliopsida</taxon>
        <taxon>eudicotyledons</taxon>
        <taxon>Gunneridae</taxon>
        <taxon>Pentapetalae</taxon>
        <taxon>asterids</taxon>
        <taxon>lamiids</taxon>
        <taxon>Solanales</taxon>
        <taxon>Solanaceae</taxon>
        <taxon>Solanoideae</taxon>
        <taxon>Solaneae</taxon>
        <taxon>Solanum</taxon>
    </lineage>
</organism>